<evidence type="ECO:0000256" key="2">
    <source>
        <dbReference type="ARBA" id="ARBA00007246"/>
    </source>
</evidence>
<evidence type="ECO:0000259" key="13">
    <source>
        <dbReference type="Pfam" id="PF21687"/>
    </source>
</evidence>
<dbReference type="GO" id="GO:0009306">
    <property type="term" value="P:protein secretion"/>
    <property type="evidence" value="ECO:0007669"/>
    <property type="project" value="InterPro"/>
</dbReference>
<dbReference type="SUPFAM" id="SSF54523">
    <property type="entry name" value="Pili subunits"/>
    <property type="match status" value="1"/>
</dbReference>
<dbReference type="InterPro" id="IPR045584">
    <property type="entry name" value="Pilin-like"/>
</dbReference>
<keyword evidence="15" id="KW-1185">Reference proteome</keyword>
<dbReference type="InterPro" id="IPR049031">
    <property type="entry name" value="T2SSK_SAM-like_1st"/>
</dbReference>
<feature type="domain" description="T2SS protein K first SAM-like" evidence="13">
    <location>
        <begin position="118"/>
        <end position="223"/>
    </location>
</feature>
<feature type="transmembrane region" description="Helical" evidence="11">
    <location>
        <begin position="12"/>
        <end position="33"/>
    </location>
</feature>
<keyword evidence="3 10" id="KW-0813">Transport</keyword>
<dbReference type="Gene3D" id="3.30.1300.30">
    <property type="entry name" value="GSPII I/J protein-like"/>
    <property type="match status" value="1"/>
</dbReference>
<keyword evidence="4 10" id="KW-1003">Cell membrane</keyword>
<evidence type="ECO:0000259" key="12">
    <source>
        <dbReference type="Pfam" id="PF03934"/>
    </source>
</evidence>
<accession>A0A7Y2K2B7</accession>
<sequence>MLQRSGRHQRGVAVVTALLLTTLAISIVASLFWQQQVQVRSMENQRLQLQTQWILRGALDWASLVLRQDAYTSQYTSLDQVWATPLAETRLDQYIERERVEGETFDASLSGNIIDATSRYNLANLAENGQRVAAQEAIFRRLLTQLRLDARLAERIGIFVAQGQQAAVQDPQQPVDPPTGPQLVVPPASGVPIPLLQVDDLLAVQGMTPELLAKLRPFLIVLPSGPTPLNVNTVPAELLAALVPDMSLSQANTLVARRKTAPWNNVEQFKSEARMTSDTVPADAYAIKSDWFLVQSRIRLDRAALNAESLIARKSDVIGGGGTTVIWTRQN</sequence>
<dbReference type="InterPro" id="IPR049179">
    <property type="entry name" value="T2SSK_SAM-like_2nd"/>
</dbReference>
<feature type="domain" description="T2SS protein K second SAM-like" evidence="12">
    <location>
        <begin position="229"/>
        <end position="286"/>
    </location>
</feature>
<keyword evidence="6 11" id="KW-0812">Transmembrane</keyword>
<gene>
    <name evidence="14" type="primary">gspK</name>
    <name evidence="14" type="ORF">HGB41_14100</name>
</gene>
<evidence type="ECO:0000313" key="15">
    <source>
        <dbReference type="Proteomes" id="UP000533905"/>
    </source>
</evidence>
<comment type="similarity">
    <text evidence="2 10">Belongs to the GSP K family.</text>
</comment>
<evidence type="ECO:0000256" key="8">
    <source>
        <dbReference type="ARBA" id="ARBA00022989"/>
    </source>
</evidence>
<evidence type="ECO:0000256" key="9">
    <source>
        <dbReference type="ARBA" id="ARBA00023136"/>
    </source>
</evidence>
<evidence type="ECO:0000256" key="10">
    <source>
        <dbReference type="PIRNR" id="PIRNR002786"/>
    </source>
</evidence>
<dbReference type="NCBIfam" id="NF037980">
    <property type="entry name" value="T2SS_GspK"/>
    <property type="match status" value="1"/>
</dbReference>
<evidence type="ECO:0000256" key="4">
    <source>
        <dbReference type="ARBA" id="ARBA00022475"/>
    </source>
</evidence>
<evidence type="ECO:0000256" key="5">
    <source>
        <dbReference type="ARBA" id="ARBA00022519"/>
    </source>
</evidence>
<comment type="caution">
    <text evidence="14">The sequence shown here is derived from an EMBL/GenBank/DDBJ whole genome shotgun (WGS) entry which is preliminary data.</text>
</comment>
<dbReference type="InterPro" id="IPR038072">
    <property type="entry name" value="GspK_central_sf"/>
</dbReference>
<dbReference type="EMBL" id="JABAIV010000004">
    <property type="protein sequence ID" value="NNG24124.1"/>
    <property type="molecule type" value="Genomic_DNA"/>
</dbReference>
<dbReference type="Gene3D" id="1.10.40.60">
    <property type="entry name" value="EpsJ-like"/>
    <property type="match status" value="1"/>
</dbReference>
<dbReference type="RefSeq" id="WP_171085412.1">
    <property type="nucleotide sequence ID" value="NZ_JABAIV010000004.1"/>
</dbReference>
<evidence type="ECO:0000313" key="14">
    <source>
        <dbReference type="EMBL" id="NNG24124.1"/>
    </source>
</evidence>
<evidence type="ECO:0000256" key="11">
    <source>
        <dbReference type="SAM" id="Phobius"/>
    </source>
</evidence>
<dbReference type="SUPFAM" id="SSF158544">
    <property type="entry name" value="GspK insert domain-like"/>
    <property type="match status" value="2"/>
</dbReference>
<dbReference type="Pfam" id="PF21687">
    <property type="entry name" value="T2SSK_1st"/>
    <property type="match status" value="1"/>
</dbReference>
<name>A0A7Y2K2B7_9BURK</name>
<evidence type="ECO:0000256" key="7">
    <source>
        <dbReference type="ARBA" id="ARBA00022927"/>
    </source>
</evidence>
<organism evidence="14 15">
    <name type="scientific">Telluria aromaticivorans</name>
    <dbReference type="NCBI Taxonomy" id="2725995"/>
    <lineage>
        <taxon>Bacteria</taxon>
        <taxon>Pseudomonadati</taxon>
        <taxon>Pseudomonadota</taxon>
        <taxon>Betaproteobacteria</taxon>
        <taxon>Burkholderiales</taxon>
        <taxon>Oxalobacteraceae</taxon>
        <taxon>Telluria group</taxon>
        <taxon>Telluria</taxon>
    </lineage>
</organism>
<keyword evidence="9 10" id="KW-0472">Membrane</keyword>
<proteinExistence type="inferred from homology"/>
<keyword evidence="5 10" id="KW-0997">Cell inner membrane</keyword>
<evidence type="ECO:0000256" key="6">
    <source>
        <dbReference type="ARBA" id="ARBA00022692"/>
    </source>
</evidence>
<protein>
    <recommendedName>
        <fullName evidence="10">Type II secretion system protein K</fullName>
    </recommendedName>
</protein>
<keyword evidence="8 11" id="KW-1133">Transmembrane helix</keyword>
<dbReference type="GO" id="GO:0005886">
    <property type="term" value="C:plasma membrane"/>
    <property type="evidence" value="ECO:0007669"/>
    <property type="project" value="UniProtKB-SubCell"/>
</dbReference>
<comment type="subcellular location">
    <subcellularLocation>
        <location evidence="1 10">Cell inner membrane</location>
    </subcellularLocation>
</comment>
<dbReference type="PIRSF" id="PIRSF002786">
    <property type="entry name" value="XcpX"/>
    <property type="match status" value="1"/>
</dbReference>
<reference evidence="14 15" key="1">
    <citation type="submission" date="2020-04" db="EMBL/GenBank/DDBJ databases">
        <title>Massilia sp. nov., a cold adapted bacteria isolated from Arctic soil.</title>
        <authorList>
            <person name="Son J."/>
            <person name="Ka J.-O."/>
        </authorList>
    </citation>
    <scope>NUCLEOTIDE SEQUENCE [LARGE SCALE GENOMIC DNA]</scope>
    <source>
        <strain evidence="14 15">ML15P13</strain>
    </source>
</reference>
<evidence type="ECO:0000256" key="1">
    <source>
        <dbReference type="ARBA" id="ARBA00004533"/>
    </source>
</evidence>
<dbReference type="PANTHER" id="PTHR38831">
    <property type="entry name" value="TYPE II SECRETION SYSTEM PROTEIN K"/>
    <property type="match status" value="1"/>
</dbReference>
<dbReference type="InterPro" id="IPR005628">
    <property type="entry name" value="GspK"/>
</dbReference>
<dbReference type="AlphaFoldDB" id="A0A7Y2K2B7"/>
<dbReference type="Pfam" id="PF03934">
    <property type="entry name" value="T2SSK"/>
    <property type="match status" value="1"/>
</dbReference>
<dbReference type="Proteomes" id="UP000533905">
    <property type="component" value="Unassembled WGS sequence"/>
</dbReference>
<keyword evidence="7" id="KW-0653">Protein transport</keyword>
<dbReference type="PANTHER" id="PTHR38831:SF1">
    <property type="entry name" value="TYPE II SECRETION SYSTEM PROTEIN K-RELATED"/>
    <property type="match status" value="1"/>
</dbReference>
<evidence type="ECO:0000256" key="3">
    <source>
        <dbReference type="ARBA" id="ARBA00022448"/>
    </source>
</evidence>